<dbReference type="HOGENOM" id="CLU_2408599_0_0_6"/>
<evidence type="ECO:0000313" key="1">
    <source>
        <dbReference type="EMBL" id="AIJ07006.1"/>
    </source>
</evidence>
<organism evidence="2 3">
    <name type="scientific">Edwardsiella anguillarum ET080813</name>
    <dbReference type="NCBI Taxonomy" id="667120"/>
    <lineage>
        <taxon>Bacteria</taxon>
        <taxon>Pseudomonadati</taxon>
        <taxon>Pseudomonadota</taxon>
        <taxon>Gammaproteobacteria</taxon>
        <taxon>Enterobacterales</taxon>
        <taxon>Hafniaceae</taxon>
        <taxon>Edwardsiella</taxon>
    </lineage>
</organism>
<dbReference type="GeneID" id="33938583"/>
<dbReference type="EMBL" id="CP006664">
    <property type="protein sequence ID" value="AIJ07006.1"/>
    <property type="molecule type" value="Genomic_DNA"/>
</dbReference>
<protein>
    <submittedName>
        <fullName evidence="2">Putative integral membrane protein</fullName>
    </submittedName>
</protein>
<dbReference type="KEGG" id="ete:ETEE_0858"/>
<reference evidence="2" key="2">
    <citation type="submission" date="2013-08" db="EMBL/GenBank/DDBJ databases">
        <title>Complete genome sequence of Edwardsiella tarda 080813.</title>
        <authorList>
            <person name="Wang Q."/>
            <person name="Shao S."/>
            <person name="Yang M."/>
            <person name="Xiao J."/>
            <person name="Zhang Y."/>
        </authorList>
    </citation>
    <scope>NUCLEOTIDE SEQUENCE</scope>
    <source>
        <strain evidence="2">ET080813</strain>
    </source>
</reference>
<proteinExistence type="predicted"/>
<dbReference type="Proteomes" id="UP000028681">
    <property type="component" value="Chromosome"/>
</dbReference>
<reference evidence="2 3" key="1">
    <citation type="journal article" date="2012" name="PLoS ONE">
        <title>Edwardsiella comparative phylogenomics reveal the new intra/inter-species taxonomic relationships, virulence evolution and niche adaptation mechanisms.</title>
        <authorList>
            <person name="Yang M."/>
            <person name="Lv Y."/>
            <person name="Xiao J."/>
            <person name="Wu H."/>
            <person name="Zheng H."/>
            <person name="Liu Q."/>
            <person name="Zhang Y."/>
            <person name="Wang Q."/>
        </authorList>
    </citation>
    <scope>NUCLEOTIDE SEQUENCE [LARGE SCALE GENOMIC DNA]</scope>
    <source>
        <strain evidence="3">080813</strain>
        <strain evidence="2">ET080813</strain>
    </source>
</reference>
<dbReference type="EMBL" id="CP006664">
    <property type="protein sequence ID" value="AIJ07328.1"/>
    <property type="molecule type" value="Genomic_DNA"/>
</dbReference>
<dbReference type="RefSeq" id="WP_014526529.1">
    <property type="nucleotide sequence ID" value="NZ_CP006664.1"/>
</dbReference>
<dbReference type="AlphaFoldDB" id="A0A076LKR9"/>
<evidence type="ECO:0000313" key="2">
    <source>
        <dbReference type="EMBL" id="AIJ07328.1"/>
    </source>
</evidence>
<sequence>MDYETKSELDQIKIMMVVREQAVSLIFHNIVKTIERIDPSGHLVRELKSDINNSLTSLHHGNDLKTFINRLMDYPEGTSSGFLVKDKKSFLD</sequence>
<evidence type="ECO:0000313" key="3">
    <source>
        <dbReference type="Proteomes" id="UP000028681"/>
    </source>
</evidence>
<accession>A0A076LKR9</accession>
<gene>
    <name evidence="1" type="ORF">ETEE_0529</name>
    <name evidence="2" type="ORF">ETEE_0858</name>
</gene>
<name>A0A076LKR9_9GAMM</name>
<dbReference type="KEGG" id="ete:ETEE_0529"/>